<dbReference type="SUPFAM" id="SSF47413">
    <property type="entry name" value="lambda repressor-like DNA-binding domains"/>
    <property type="match status" value="1"/>
</dbReference>
<evidence type="ECO:0000256" key="2">
    <source>
        <dbReference type="ARBA" id="ARBA00023125"/>
    </source>
</evidence>
<dbReference type="InterPro" id="IPR028082">
    <property type="entry name" value="Peripla_BP_I"/>
</dbReference>
<dbReference type="PANTHER" id="PTHR30146">
    <property type="entry name" value="LACI-RELATED TRANSCRIPTIONAL REPRESSOR"/>
    <property type="match status" value="1"/>
</dbReference>
<evidence type="ECO:0000256" key="1">
    <source>
        <dbReference type="ARBA" id="ARBA00023015"/>
    </source>
</evidence>
<dbReference type="PROSITE" id="PS50932">
    <property type="entry name" value="HTH_LACI_2"/>
    <property type="match status" value="1"/>
</dbReference>
<keyword evidence="2" id="KW-0238">DNA-binding</keyword>
<dbReference type="EMBL" id="FNID01000058">
    <property type="protein sequence ID" value="SDO12389.1"/>
    <property type="molecule type" value="Genomic_DNA"/>
</dbReference>
<sequence>MDNKKVSVKDIARLANVSIATVSRVLNKNGRYSAETEQRVLDIVKQYGYTPNASAKSLRTNRSQSIGVIVPDITNEFFAKIVRSIENSILPYNYSVFICDSHEDARLENQHLANLIAKNVDGVIYISGKSDVAAQDEENDLPVVYIDRMPEHAYATVQSDNEYGGYLATEELLRKGCKRIVLLSDMRPLSSVSQRTMGYIKAHEKYGVTVINDLKADGGASYHIAKQKTAELVEKGVTFDGIFATNDMMALGALHALLEHKIEVPGQVKLVGFDDISLSGFCEVPITTITQNTERIGERAVKVLMKLMLGEANDAQHYVVPVSLNVRKST</sequence>
<protein>
    <submittedName>
        <fullName evidence="5">Transcriptional regulator, LacI family</fullName>
    </submittedName>
</protein>
<dbReference type="OrthoDB" id="369222at2"/>
<gene>
    <name evidence="5" type="ORF">SAMN05192585_15810</name>
</gene>
<evidence type="ECO:0000256" key="3">
    <source>
        <dbReference type="ARBA" id="ARBA00023163"/>
    </source>
</evidence>
<dbReference type="CDD" id="cd01392">
    <property type="entry name" value="HTH_LacI"/>
    <property type="match status" value="1"/>
</dbReference>
<keyword evidence="6" id="KW-1185">Reference proteome</keyword>
<dbReference type="GO" id="GO:0000976">
    <property type="term" value="F:transcription cis-regulatory region binding"/>
    <property type="evidence" value="ECO:0007669"/>
    <property type="project" value="TreeGrafter"/>
</dbReference>
<proteinExistence type="predicted"/>
<dbReference type="PANTHER" id="PTHR30146:SF109">
    <property type="entry name" value="HTH-TYPE TRANSCRIPTIONAL REGULATOR GALS"/>
    <property type="match status" value="1"/>
</dbReference>
<keyword evidence="3" id="KW-0804">Transcription</keyword>
<dbReference type="PROSITE" id="PS00356">
    <property type="entry name" value="HTH_LACI_1"/>
    <property type="match status" value="1"/>
</dbReference>
<organism evidence="5 6">
    <name type="scientific">Acetanaerobacterium elongatum</name>
    <dbReference type="NCBI Taxonomy" id="258515"/>
    <lineage>
        <taxon>Bacteria</taxon>
        <taxon>Bacillati</taxon>
        <taxon>Bacillota</taxon>
        <taxon>Clostridia</taxon>
        <taxon>Eubacteriales</taxon>
        <taxon>Oscillospiraceae</taxon>
        <taxon>Acetanaerobacterium</taxon>
    </lineage>
</organism>
<dbReference type="SMART" id="SM00354">
    <property type="entry name" value="HTH_LACI"/>
    <property type="match status" value="1"/>
</dbReference>
<dbReference type="CDD" id="cd06291">
    <property type="entry name" value="PBP1_Qymf-like"/>
    <property type="match status" value="1"/>
</dbReference>
<dbReference type="Proteomes" id="UP000199182">
    <property type="component" value="Unassembled WGS sequence"/>
</dbReference>
<dbReference type="InterPro" id="IPR000843">
    <property type="entry name" value="HTH_LacI"/>
</dbReference>
<reference evidence="5 6" key="1">
    <citation type="submission" date="2016-10" db="EMBL/GenBank/DDBJ databases">
        <authorList>
            <person name="de Groot N.N."/>
        </authorList>
    </citation>
    <scope>NUCLEOTIDE SEQUENCE [LARGE SCALE GENOMIC DNA]</scope>
    <source>
        <strain evidence="5 6">CGMCC 1.5012</strain>
    </source>
</reference>
<accession>A0A1H0GZT3</accession>
<dbReference type="InterPro" id="IPR046335">
    <property type="entry name" value="LacI/GalR-like_sensor"/>
</dbReference>
<dbReference type="Gene3D" id="1.10.260.40">
    <property type="entry name" value="lambda repressor-like DNA-binding domains"/>
    <property type="match status" value="1"/>
</dbReference>
<name>A0A1H0GZT3_9FIRM</name>
<feature type="domain" description="HTH lacI-type" evidence="4">
    <location>
        <begin position="6"/>
        <end position="60"/>
    </location>
</feature>
<dbReference type="RefSeq" id="WP_092643660.1">
    <property type="nucleotide sequence ID" value="NZ_FNID01000058.1"/>
</dbReference>
<evidence type="ECO:0000313" key="5">
    <source>
        <dbReference type="EMBL" id="SDO12389.1"/>
    </source>
</evidence>
<evidence type="ECO:0000313" key="6">
    <source>
        <dbReference type="Proteomes" id="UP000199182"/>
    </source>
</evidence>
<dbReference type="InterPro" id="IPR010982">
    <property type="entry name" value="Lambda_DNA-bd_dom_sf"/>
</dbReference>
<dbReference type="AlphaFoldDB" id="A0A1H0GZT3"/>
<dbReference type="Pfam" id="PF00356">
    <property type="entry name" value="LacI"/>
    <property type="match status" value="1"/>
</dbReference>
<dbReference type="STRING" id="258515.SAMN05192585_15810"/>
<dbReference type="SUPFAM" id="SSF53822">
    <property type="entry name" value="Periplasmic binding protein-like I"/>
    <property type="match status" value="1"/>
</dbReference>
<dbReference type="Gene3D" id="3.40.50.2300">
    <property type="match status" value="2"/>
</dbReference>
<keyword evidence="1" id="KW-0805">Transcription regulation</keyword>
<evidence type="ECO:0000259" key="4">
    <source>
        <dbReference type="PROSITE" id="PS50932"/>
    </source>
</evidence>
<dbReference type="GO" id="GO:0003700">
    <property type="term" value="F:DNA-binding transcription factor activity"/>
    <property type="evidence" value="ECO:0007669"/>
    <property type="project" value="TreeGrafter"/>
</dbReference>
<dbReference type="Pfam" id="PF13377">
    <property type="entry name" value="Peripla_BP_3"/>
    <property type="match status" value="1"/>
</dbReference>
<dbReference type="PRINTS" id="PR00036">
    <property type="entry name" value="HTHLACI"/>
</dbReference>